<dbReference type="InterPro" id="IPR025561">
    <property type="entry name" value="KSR_SAM-like_dom"/>
</dbReference>
<feature type="domain" description="Kinase suppressor of RAS SAM-like" evidence="1">
    <location>
        <begin position="84"/>
        <end position="151"/>
    </location>
</feature>
<dbReference type="PaxDb" id="8022-A0A060Y5M1"/>
<dbReference type="Pfam" id="PF20406">
    <property type="entry name" value="SAM_KSR1_N"/>
    <property type="match status" value="1"/>
</dbReference>
<evidence type="ECO:0008006" key="5">
    <source>
        <dbReference type="Google" id="ProtNLM"/>
    </source>
</evidence>
<dbReference type="InterPro" id="IPR046933">
    <property type="entry name" value="SAM_KSR1_N_sf"/>
</dbReference>
<feature type="domain" description="Kinase suppressor RAS 1 N-terminal helical hairpin" evidence="2">
    <location>
        <begin position="23"/>
        <end position="75"/>
    </location>
</feature>
<gene>
    <name evidence="3" type="ORF">GSONMT00036389001</name>
</gene>
<dbReference type="InterPro" id="IPR046861">
    <property type="entry name" value="SAM_KSR1_N"/>
</dbReference>
<dbReference type="Pfam" id="PF13543">
    <property type="entry name" value="SAM_KSR1"/>
    <property type="match status" value="1"/>
</dbReference>
<evidence type="ECO:0000259" key="2">
    <source>
        <dbReference type="Pfam" id="PF20406"/>
    </source>
</evidence>
<protein>
    <recommendedName>
        <fullName evidence="5">Kinase suppressor of Ras 2</fullName>
    </recommendedName>
</protein>
<accession>A0A060Y5M1</accession>
<dbReference type="STRING" id="8022.A0A060Y5M1"/>
<dbReference type="EMBL" id="FR907743">
    <property type="protein sequence ID" value="CDQ87208.1"/>
    <property type="molecule type" value="Genomic_DNA"/>
</dbReference>
<dbReference type="Proteomes" id="UP000193380">
    <property type="component" value="Unassembled WGS sequence"/>
</dbReference>
<name>A0A060Y5M1_ONCMY</name>
<dbReference type="InterPro" id="IPR013761">
    <property type="entry name" value="SAM/pointed_sf"/>
</dbReference>
<reference evidence="3" key="2">
    <citation type="submission" date="2014-03" db="EMBL/GenBank/DDBJ databases">
        <authorList>
            <person name="Genoscope - CEA"/>
        </authorList>
    </citation>
    <scope>NUCLEOTIDE SEQUENCE</scope>
</reference>
<dbReference type="Gene3D" id="6.10.140.1120">
    <property type="match status" value="1"/>
</dbReference>
<organism evidence="3 4">
    <name type="scientific">Oncorhynchus mykiss</name>
    <name type="common">Rainbow trout</name>
    <name type="synonym">Salmo gairdneri</name>
    <dbReference type="NCBI Taxonomy" id="8022"/>
    <lineage>
        <taxon>Eukaryota</taxon>
        <taxon>Metazoa</taxon>
        <taxon>Chordata</taxon>
        <taxon>Craniata</taxon>
        <taxon>Vertebrata</taxon>
        <taxon>Euteleostomi</taxon>
        <taxon>Actinopterygii</taxon>
        <taxon>Neopterygii</taxon>
        <taxon>Teleostei</taxon>
        <taxon>Protacanthopterygii</taxon>
        <taxon>Salmoniformes</taxon>
        <taxon>Salmonidae</taxon>
        <taxon>Salmoninae</taxon>
        <taxon>Oncorhynchus</taxon>
    </lineage>
</organism>
<proteinExistence type="predicted"/>
<dbReference type="Gene3D" id="1.10.150.50">
    <property type="entry name" value="Transcription Factor, Ets-1"/>
    <property type="match status" value="1"/>
</dbReference>
<evidence type="ECO:0000313" key="3">
    <source>
        <dbReference type="EMBL" id="CDQ87208.1"/>
    </source>
</evidence>
<dbReference type="AlphaFoldDB" id="A0A060Y5M1"/>
<sequence>MDEKNMTKSDEQRLSLQKALQQCELVQNMIDISISSLEGLRTKCATSNDLTQKEIRTLEGKLVKYFSRQLSCKVRVALQEDTTELQDFPRLGHWFRIVNLRKEVTEEMGPGEVTLEGLLEMSDEEVCEAMEKFGANDEECARLNASLTCLRRAHKSGRNPTHLEGEGGKVDSGGKPGIYLTFI</sequence>
<reference evidence="3" key="1">
    <citation type="journal article" date="2014" name="Nat. Commun.">
        <title>The rainbow trout genome provides novel insights into evolution after whole-genome duplication in vertebrates.</title>
        <authorList>
            <person name="Berthelot C."/>
            <person name="Brunet F."/>
            <person name="Chalopin D."/>
            <person name="Juanchich A."/>
            <person name="Bernard M."/>
            <person name="Noel B."/>
            <person name="Bento P."/>
            <person name="Da Silva C."/>
            <person name="Labadie K."/>
            <person name="Alberti A."/>
            <person name="Aury J.M."/>
            <person name="Louis A."/>
            <person name="Dehais P."/>
            <person name="Bardou P."/>
            <person name="Montfort J."/>
            <person name="Klopp C."/>
            <person name="Cabau C."/>
            <person name="Gaspin C."/>
            <person name="Thorgaard G.H."/>
            <person name="Boussaha M."/>
            <person name="Quillet E."/>
            <person name="Guyomard R."/>
            <person name="Galiana D."/>
            <person name="Bobe J."/>
            <person name="Volff J.N."/>
            <person name="Genet C."/>
            <person name="Wincker P."/>
            <person name="Jaillon O."/>
            <person name="Roest Crollius H."/>
            <person name="Guiguen Y."/>
        </authorList>
    </citation>
    <scope>NUCLEOTIDE SEQUENCE [LARGE SCALE GENOMIC DNA]</scope>
</reference>
<evidence type="ECO:0000313" key="4">
    <source>
        <dbReference type="Proteomes" id="UP000193380"/>
    </source>
</evidence>
<dbReference type="FunFam" id="1.10.150.50:FF:000031">
    <property type="entry name" value="Kinase suppressor of Ras 2"/>
    <property type="match status" value="1"/>
</dbReference>
<evidence type="ECO:0000259" key="1">
    <source>
        <dbReference type="Pfam" id="PF13543"/>
    </source>
</evidence>